<keyword evidence="1" id="KW-0812">Transmembrane</keyword>
<dbReference type="AlphaFoldDB" id="A0A382P4S3"/>
<organism evidence="3">
    <name type="scientific">marine metagenome</name>
    <dbReference type="NCBI Taxonomy" id="408172"/>
    <lineage>
        <taxon>unclassified sequences</taxon>
        <taxon>metagenomes</taxon>
        <taxon>ecological metagenomes</taxon>
    </lineage>
</organism>
<proteinExistence type="predicted"/>
<protein>
    <recommendedName>
        <fullName evidence="4">Dicarboxylate/amino acid:cation symporter</fullName>
    </recommendedName>
</protein>
<gene>
    <name evidence="2" type="ORF">METZ01_LOCUS162986</name>
    <name evidence="3" type="ORF">METZ01_LOCUS320704</name>
</gene>
<feature type="transmembrane region" description="Helical" evidence="1">
    <location>
        <begin position="6"/>
        <end position="27"/>
    </location>
</feature>
<reference evidence="3" key="1">
    <citation type="submission" date="2018-05" db="EMBL/GenBank/DDBJ databases">
        <authorList>
            <person name="Lanie J.A."/>
            <person name="Ng W.-L."/>
            <person name="Kazmierczak K.M."/>
            <person name="Andrzejewski T.M."/>
            <person name="Davidsen T.M."/>
            <person name="Wayne K.J."/>
            <person name="Tettelin H."/>
            <person name="Glass J.I."/>
            <person name="Rusch D."/>
            <person name="Podicherti R."/>
            <person name="Tsui H.-C.T."/>
            <person name="Winkler M.E."/>
        </authorList>
    </citation>
    <scope>NUCLEOTIDE SEQUENCE</scope>
</reference>
<name>A0A382P4S3_9ZZZZ</name>
<accession>A0A382P4S3</accession>
<evidence type="ECO:0008006" key="4">
    <source>
        <dbReference type="Google" id="ProtNLM"/>
    </source>
</evidence>
<evidence type="ECO:0000313" key="3">
    <source>
        <dbReference type="EMBL" id="SVC67850.1"/>
    </source>
</evidence>
<dbReference type="EMBL" id="UINC01028692">
    <property type="protein sequence ID" value="SVB10132.1"/>
    <property type="molecule type" value="Genomic_DNA"/>
</dbReference>
<feature type="non-terminal residue" evidence="3">
    <location>
        <position position="40"/>
    </location>
</feature>
<keyword evidence="1" id="KW-1133">Transmembrane helix</keyword>
<keyword evidence="1" id="KW-0472">Membrane</keyword>
<dbReference type="EMBL" id="UINC01104583">
    <property type="protein sequence ID" value="SVC67850.1"/>
    <property type="molecule type" value="Genomic_DNA"/>
</dbReference>
<evidence type="ECO:0000256" key="1">
    <source>
        <dbReference type="SAM" id="Phobius"/>
    </source>
</evidence>
<sequence length="40" mass="4465">MKNLALHWKILIGMALGVGFGLIMANFEFGKGFISDWIKP</sequence>
<evidence type="ECO:0000313" key="2">
    <source>
        <dbReference type="EMBL" id="SVB10132.1"/>
    </source>
</evidence>